<dbReference type="InterPro" id="IPR037407">
    <property type="entry name" value="MLP_fam"/>
</dbReference>
<feature type="domain" description="MbtH-like" evidence="2">
    <location>
        <begin position="4"/>
        <end position="57"/>
    </location>
</feature>
<dbReference type="SUPFAM" id="SSF160582">
    <property type="entry name" value="MbtH-like"/>
    <property type="match status" value="1"/>
</dbReference>
<geneLocation type="plasmid" evidence="4">
    <name>prsp8c3a</name>
</geneLocation>
<dbReference type="InterPro" id="IPR005153">
    <property type="entry name" value="MbtH-like_dom"/>
</dbReference>
<protein>
    <submittedName>
        <fullName evidence="3">Antibiotic synthesis protein MbtH</fullName>
    </submittedName>
</protein>
<proteinExistence type="predicted"/>
<evidence type="ECO:0000259" key="2">
    <source>
        <dbReference type="SMART" id="SM00923"/>
    </source>
</evidence>
<reference evidence="3 4" key="1">
    <citation type="submission" date="2016-09" db="EMBL/GenBank/DDBJ databases">
        <title>The complete genome sequences of Rhizobium gallicum, symbiovars gallicum and phaseoli, symbionts associated to common bean (Phaseolus vulgaris).</title>
        <authorList>
            <person name="Bustos P."/>
            <person name="Santamaria R.I."/>
            <person name="Perez-Carrascal O.M."/>
            <person name="Juarez S."/>
            <person name="Lozano L."/>
            <person name="Martinez-Flores I."/>
            <person name="Martinez-Romero E."/>
            <person name="Cevallos M."/>
            <person name="Romero D."/>
            <person name="Davila G."/>
            <person name="Gonzalez V."/>
        </authorList>
    </citation>
    <scope>NUCLEOTIDE SEQUENCE [LARGE SCALE GENOMIC DNA]</scope>
    <source>
        <strain evidence="3 4">8C-3</strain>
        <plasmid evidence="4">Plasmid prsp8c3a</plasmid>
    </source>
</reference>
<gene>
    <name evidence="3" type="primary">mbtH</name>
    <name evidence="3" type="ORF">AM571_PA00031</name>
</gene>
<feature type="region of interest" description="Disordered" evidence="1">
    <location>
        <begin position="62"/>
        <end position="81"/>
    </location>
</feature>
<dbReference type="PANTHER" id="PTHR38444:SF1">
    <property type="entry name" value="ENTEROBACTIN BIOSYNTHESIS PROTEIN YBDZ"/>
    <property type="match status" value="1"/>
</dbReference>
<dbReference type="SMART" id="SM00923">
    <property type="entry name" value="MbtH"/>
    <property type="match status" value="1"/>
</dbReference>
<dbReference type="GO" id="GO:0005829">
    <property type="term" value="C:cytosol"/>
    <property type="evidence" value="ECO:0007669"/>
    <property type="project" value="TreeGrafter"/>
</dbReference>
<dbReference type="GO" id="GO:0019290">
    <property type="term" value="P:siderophore biosynthetic process"/>
    <property type="evidence" value="ECO:0007669"/>
    <property type="project" value="TreeGrafter"/>
</dbReference>
<dbReference type="Proteomes" id="UP000185109">
    <property type="component" value="Plasmid pRsp8C3a"/>
</dbReference>
<dbReference type="AlphaFoldDB" id="A0A1L5PA19"/>
<dbReference type="Gene3D" id="3.90.820.10">
    <property type="entry name" value="Structural Genomics, Unknown Function 30-nov-00 1gh9 Mol_id"/>
    <property type="match status" value="1"/>
</dbReference>
<evidence type="ECO:0000313" key="3">
    <source>
        <dbReference type="EMBL" id="APO76923.1"/>
    </source>
</evidence>
<dbReference type="RefSeq" id="WP_074063420.1">
    <property type="nucleotide sequence ID" value="NZ_CP017242.1"/>
</dbReference>
<dbReference type="EMBL" id="CP017242">
    <property type="protein sequence ID" value="APO76923.1"/>
    <property type="molecule type" value="Genomic_DNA"/>
</dbReference>
<dbReference type="InterPro" id="IPR038020">
    <property type="entry name" value="MbtH-like_sf"/>
</dbReference>
<evidence type="ECO:0000313" key="4">
    <source>
        <dbReference type="Proteomes" id="UP000185109"/>
    </source>
</evidence>
<dbReference type="PANTHER" id="PTHR38444">
    <property type="entry name" value="ENTEROBACTIN BIOSYNTHESIS PROTEIN YBDZ"/>
    <property type="match status" value="1"/>
</dbReference>
<feature type="compositionally biased region" description="Polar residues" evidence="1">
    <location>
        <begin position="72"/>
        <end position="81"/>
    </location>
</feature>
<dbReference type="Pfam" id="PF03621">
    <property type="entry name" value="MbtH"/>
    <property type="match status" value="1"/>
</dbReference>
<accession>A0A1L5PA19</accession>
<organism evidence="3 4">
    <name type="scientific">Rhizobium etli 8C-3</name>
    <dbReference type="NCBI Taxonomy" id="538025"/>
    <lineage>
        <taxon>Bacteria</taxon>
        <taxon>Pseudomonadati</taxon>
        <taxon>Pseudomonadota</taxon>
        <taxon>Alphaproteobacteria</taxon>
        <taxon>Hyphomicrobiales</taxon>
        <taxon>Rhizobiaceae</taxon>
        <taxon>Rhizobium/Agrobacterium group</taxon>
        <taxon>Rhizobium</taxon>
    </lineage>
</organism>
<evidence type="ECO:0000256" key="1">
    <source>
        <dbReference type="SAM" id="MobiDB-lite"/>
    </source>
</evidence>
<keyword evidence="3" id="KW-0614">Plasmid</keyword>
<name>A0A1L5PA19_RHIET</name>
<sequence length="81" mass="9005">MTVNPFDDVNGVFYALVNDEEEYSLWPTFKSVPEGWSVAYGAPDGAPRQQVLDWIDGTWTDMRPKSLRGQPTAHTSGSSNI</sequence>